<sequence length="100" mass="10799">MVISKETRAVIIALHKTGRTGKSIAARKIAPQSTIASSRNSRREVPLLPKRLQGMQEGPASAETLGARPGVKEGSKEASSLQKKHQRQTDILEKVQGVDC</sequence>
<feature type="region of interest" description="Disordered" evidence="1">
    <location>
        <begin position="24"/>
        <end position="100"/>
    </location>
</feature>
<dbReference type="EMBL" id="WNYA01003116">
    <property type="protein sequence ID" value="KAG8543626.1"/>
    <property type="molecule type" value="Genomic_DNA"/>
</dbReference>
<dbReference type="AlphaFoldDB" id="A0AAV6Z3S0"/>
<gene>
    <name evidence="2" type="ORF">GDO81_024160</name>
</gene>
<dbReference type="Proteomes" id="UP000824782">
    <property type="component" value="Unassembled WGS sequence"/>
</dbReference>
<evidence type="ECO:0000313" key="2">
    <source>
        <dbReference type="EMBL" id="KAG8543626.1"/>
    </source>
</evidence>
<name>A0AAV6Z3S0_ENGPU</name>
<proteinExistence type="predicted"/>
<accession>A0AAV6Z3S0</accession>
<reference evidence="2" key="1">
    <citation type="thesis" date="2020" institute="ProQuest LLC" country="789 East Eisenhower Parkway, Ann Arbor, MI, USA">
        <title>Comparative Genomics and Chromosome Evolution.</title>
        <authorList>
            <person name="Mudd A.B."/>
        </authorList>
    </citation>
    <scope>NUCLEOTIDE SEQUENCE</scope>
    <source>
        <strain evidence="2">237g6f4</strain>
        <tissue evidence="2">Blood</tissue>
    </source>
</reference>
<keyword evidence="3" id="KW-1185">Reference proteome</keyword>
<organism evidence="2 3">
    <name type="scientific">Engystomops pustulosus</name>
    <name type="common">Tungara frog</name>
    <name type="synonym">Physalaemus pustulosus</name>
    <dbReference type="NCBI Taxonomy" id="76066"/>
    <lineage>
        <taxon>Eukaryota</taxon>
        <taxon>Metazoa</taxon>
        <taxon>Chordata</taxon>
        <taxon>Craniata</taxon>
        <taxon>Vertebrata</taxon>
        <taxon>Euteleostomi</taxon>
        <taxon>Amphibia</taxon>
        <taxon>Batrachia</taxon>
        <taxon>Anura</taxon>
        <taxon>Neobatrachia</taxon>
        <taxon>Hyloidea</taxon>
        <taxon>Leptodactylidae</taxon>
        <taxon>Leiuperinae</taxon>
        <taxon>Engystomops</taxon>
    </lineage>
</organism>
<evidence type="ECO:0000256" key="1">
    <source>
        <dbReference type="SAM" id="MobiDB-lite"/>
    </source>
</evidence>
<comment type="caution">
    <text evidence="2">The sequence shown here is derived from an EMBL/GenBank/DDBJ whole genome shotgun (WGS) entry which is preliminary data.</text>
</comment>
<protein>
    <submittedName>
        <fullName evidence="2">Uncharacterized protein</fullName>
    </submittedName>
</protein>
<evidence type="ECO:0000313" key="3">
    <source>
        <dbReference type="Proteomes" id="UP000824782"/>
    </source>
</evidence>